<dbReference type="Pfam" id="PF01276">
    <property type="entry name" value="OKR_DC_1"/>
    <property type="match status" value="1"/>
</dbReference>
<dbReference type="InterPro" id="IPR015424">
    <property type="entry name" value="PyrdxlP-dep_Trfase"/>
</dbReference>
<dbReference type="Gene3D" id="3.40.640.10">
    <property type="entry name" value="Type I PLP-dependent aspartate aminotransferase-like (Major domain)"/>
    <property type="match status" value="1"/>
</dbReference>
<dbReference type="PROSITE" id="PS00703">
    <property type="entry name" value="OKR_DC_1"/>
    <property type="match status" value="1"/>
</dbReference>
<protein>
    <submittedName>
        <fullName evidence="4">Arginine decarboxylase</fullName>
    </submittedName>
</protein>
<accession>A0A2W4W1I4</accession>
<dbReference type="PANTHER" id="PTHR43277:SF4">
    <property type="entry name" value="ARGININE DECARBOXYLASE"/>
    <property type="match status" value="1"/>
</dbReference>
<gene>
    <name evidence="4" type="ORF">DCF17_14625</name>
</gene>
<dbReference type="PANTHER" id="PTHR43277">
    <property type="entry name" value="ARGININE DECARBOXYLASE"/>
    <property type="match status" value="1"/>
</dbReference>
<dbReference type="Proteomes" id="UP000249081">
    <property type="component" value="Unassembled WGS sequence"/>
</dbReference>
<evidence type="ECO:0000313" key="5">
    <source>
        <dbReference type="Proteomes" id="UP000249081"/>
    </source>
</evidence>
<evidence type="ECO:0000256" key="2">
    <source>
        <dbReference type="ARBA" id="ARBA00022898"/>
    </source>
</evidence>
<evidence type="ECO:0000313" key="4">
    <source>
        <dbReference type="EMBL" id="PZO38416.1"/>
    </source>
</evidence>
<dbReference type="Gene3D" id="3.90.100.10">
    <property type="entry name" value="Orn/Lys/Arg decarboxylase, C-terminal domain"/>
    <property type="match status" value="1"/>
</dbReference>
<comment type="caution">
    <text evidence="4">The sequence shown here is derived from an EMBL/GenBank/DDBJ whole genome shotgun (WGS) entry which is preliminary data.</text>
</comment>
<name>A0A2W4W1I4_9CYAN</name>
<proteinExistence type="predicted"/>
<dbReference type="InterPro" id="IPR000310">
    <property type="entry name" value="Orn/Lys/Arg_deCO2ase_major_dom"/>
</dbReference>
<dbReference type="EMBL" id="QBMN01000104">
    <property type="protein sequence ID" value="PZO38416.1"/>
    <property type="molecule type" value="Genomic_DNA"/>
</dbReference>
<reference evidence="5" key="1">
    <citation type="submission" date="2018-04" db="EMBL/GenBank/DDBJ databases">
        <authorList>
            <person name="Cornet L."/>
        </authorList>
    </citation>
    <scope>NUCLEOTIDE SEQUENCE [LARGE SCALE GENOMIC DNA]</scope>
</reference>
<sequence length="488" mass="50388">MDQSQTPILSALQASSRRPHAAFYAPGHKRGRGASPRLKELLGAAALAADLPELPELDNLFAPEGVILEAQALAAAAFGADHTYFLANGSTCGIEAAILATSGPGEKIIVPRNAHRSVVAGLVLSGAMPIFVSPEYSQELGLALGVKAKDVAAALAHHPDTRAVLLVSPTYHGICSDVGAIASLAHHHGIPLLIDEAHGPHFAFHPDLPTPALALGADLVVQSTHKVLGALSQAAMLHTRGHRIAPSRLQAALQLTQSTSPNALLLASLDAARHQMATEGKALLSDTLDLAQQMRRELAAIDGLTVIDKPAVSAFSSVSDLDLTRLTVDVSALGITGLEADDILHNELGVTVELPELRHLTLIISLGNTGADGQQCLVGLRSLAERSNHQAGAAGAWPQLASTDDGTAFTLPTVSPREAFFAATATVGASAAVGRLSADTISAYPPGIATIVAGEVIKAEAIAHLTAIKRQGGYITGGDAPEKFRVLA</sequence>
<dbReference type="InterPro" id="IPR052357">
    <property type="entry name" value="Orn_Lys_Arg_decarboxylase-I"/>
</dbReference>
<dbReference type="InterPro" id="IPR015421">
    <property type="entry name" value="PyrdxlP-dep_Trfase_major"/>
</dbReference>
<evidence type="ECO:0000256" key="1">
    <source>
        <dbReference type="ARBA" id="ARBA00001933"/>
    </source>
</evidence>
<dbReference type="GO" id="GO:0003824">
    <property type="term" value="F:catalytic activity"/>
    <property type="evidence" value="ECO:0007669"/>
    <property type="project" value="InterPro"/>
</dbReference>
<reference evidence="4 5" key="2">
    <citation type="submission" date="2018-06" db="EMBL/GenBank/DDBJ databases">
        <title>Metagenomic assembly of (sub)arctic Cyanobacteria and their associated microbiome from non-axenic cultures.</title>
        <authorList>
            <person name="Baurain D."/>
        </authorList>
    </citation>
    <scope>NUCLEOTIDE SEQUENCE [LARGE SCALE GENOMIC DNA]</scope>
    <source>
        <strain evidence="4">ULC041bin1</strain>
    </source>
</reference>
<evidence type="ECO:0000259" key="3">
    <source>
        <dbReference type="PROSITE" id="PS00703"/>
    </source>
</evidence>
<comment type="cofactor">
    <cofactor evidence="1">
        <name>pyridoxal 5'-phosphate</name>
        <dbReference type="ChEBI" id="CHEBI:597326"/>
    </cofactor>
</comment>
<dbReference type="AlphaFoldDB" id="A0A2W4W1I4"/>
<organism evidence="4 5">
    <name type="scientific">Shackletoniella antarctica</name>
    <dbReference type="NCBI Taxonomy" id="268115"/>
    <lineage>
        <taxon>Bacteria</taxon>
        <taxon>Bacillati</taxon>
        <taxon>Cyanobacteriota</taxon>
        <taxon>Cyanophyceae</taxon>
        <taxon>Oculatellales</taxon>
        <taxon>Oculatellaceae</taxon>
        <taxon>Shackletoniella</taxon>
    </lineage>
</organism>
<dbReference type="SUPFAM" id="SSF53383">
    <property type="entry name" value="PLP-dependent transferases"/>
    <property type="match status" value="1"/>
</dbReference>
<feature type="domain" description="Orn/Lys/Arg decarboxylases family 1 pyridoxal-P attachment site" evidence="3">
    <location>
        <begin position="221"/>
        <end position="235"/>
    </location>
</feature>
<keyword evidence="2" id="KW-0663">Pyridoxal phosphate</keyword>